<evidence type="ECO:0000313" key="8">
    <source>
        <dbReference type="Proteomes" id="UP000779049"/>
    </source>
</evidence>
<feature type="transmembrane region" description="Helical" evidence="6">
    <location>
        <begin position="166"/>
        <end position="182"/>
    </location>
</feature>
<dbReference type="InterPro" id="IPR051461">
    <property type="entry name" value="UPF0750_membrane"/>
</dbReference>
<feature type="transmembrane region" description="Helical" evidence="6">
    <location>
        <begin position="60"/>
        <end position="81"/>
    </location>
</feature>
<dbReference type="Proteomes" id="UP000779049">
    <property type="component" value="Unassembled WGS sequence"/>
</dbReference>
<dbReference type="InterPro" id="IPR003740">
    <property type="entry name" value="YitT"/>
</dbReference>
<evidence type="ECO:0000256" key="6">
    <source>
        <dbReference type="SAM" id="Phobius"/>
    </source>
</evidence>
<protein>
    <submittedName>
        <fullName evidence="7">YitT family protein</fullName>
    </submittedName>
</protein>
<keyword evidence="8" id="KW-1185">Reference proteome</keyword>
<reference evidence="7 8" key="1">
    <citation type="journal article" date="2020" name="New Microbes New Infect">
        <title>Sellimonas caecigallum sp. nov., description and genome sequence of a new member of the Sellimonas genus isolated from the cecum of feral chicken.</title>
        <authorList>
            <person name="Wongkuna S."/>
            <person name="Ghimire S."/>
            <person name="Antony L."/>
            <person name="Chankhamhaengdecha S."/>
            <person name="Janvilisri T."/>
            <person name="Scaria J."/>
        </authorList>
    </citation>
    <scope>NUCLEOTIDE SEQUENCE [LARGE SCALE GENOMIC DNA]</scope>
    <source>
        <strain evidence="7 8">SW451</strain>
    </source>
</reference>
<keyword evidence="4 6" id="KW-1133">Transmembrane helix</keyword>
<dbReference type="PANTHER" id="PTHR33545">
    <property type="entry name" value="UPF0750 MEMBRANE PROTEIN YITT-RELATED"/>
    <property type="match status" value="1"/>
</dbReference>
<comment type="subcellular location">
    <subcellularLocation>
        <location evidence="1">Cell membrane</location>
        <topology evidence="1">Multi-pass membrane protein</topology>
    </subcellularLocation>
</comment>
<evidence type="ECO:0000256" key="2">
    <source>
        <dbReference type="ARBA" id="ARBA00022475"/>
    </source>
</evidence>
<feature type="transmembrane region" description="Helical" evidence="6">
    <location>
        <begin position="88"/>
        <end position="106"/>
    </location>
</feature>
<dbReference type="PANTHER" id="PTHR33545:SF10">
    <property type="entry name" value="UPF0750 MEMBRANE PROTEIN YPJC"/>
    <property type="match status" value="1"/>
</dbReference>
<evidence type="ECO:0000313" key="7">
    <source>
        <dbReference type="EMBL" id="MBY0758876.1"/>
    </source>
</evidence>
<gene>
    <name evidence="7" type="ORF">FLB61_07220</name>
</gene>
<sequence>MPEKRLTKLTHKLTDGLSLKRVVFILIGAMICTFGIHNIHQQSGITEGGVIGMMLLTENWLGLSPALITPILDISCYLLAFKYLGGRFIKISVVSTLSVSLFYKIWELFPPMLPDLSDFPLAAAVGGGIFVGIGVGIIVRQGGSSGGDDALALTISHVTHWRLSRAYLFTDLTVLGLSLTYIPLKKIIFSVITVTISSYLIDHVQNFVFDKKRSSTCKKENMVS</sequence>
<comment type="caution">
    <text evidence="7">The sequence shown here is derived from an EMBL/GenBank/DDBJ whole genome shotgun (WGS) entry which is preliminary data.</text>
</comment>
<dbReference type="EMBL" id="VIRV01000008">
    <property type="protein sequence ID" value="MBY0758876.1"/>
    <property type="molecule type" value="Genomic_DNA"/>
</dbReference>
<dbReference type="Pfam" id="PF02588">
    <property type="entry name" value="YitT_membrane"/>
    <property type="match status" value="1"/>
</dbReference>
<dbReference type="RefSeq" id="WP_087201620.1">
    <property type="nucleotide sequence ID" value="NZ_CP173660.1"/>
</dbReference>
<keyword evidence="5 6" id="KW-0472">Membrane</keyword>
<evidence type="ECO:0000256" key="4">
    <source>
        <dbReference type="ARBA" id="ARBA00022989"/>
    </source>
</evidence>
<feature type="transmembrane region" description="Helical" evidence="6">
    <location>
        <begin position="121"/>
        <end position="139"/>
    </location>
</feature>
<organism evidence="7 8">
    <name type="scientific">Sellimonas caecigallum</name>
    <dbReference type="NCBI Taxonomy" id="2592333"/>
    <lineage>
        <taxon>Bacteria</taxon>
        <taxon>Bacillati</taxon>
        <taxon>Bacillota</taxon>
        <taxon>Clostridia</taxon>
        <taxon>Lachnospirales</taxon>
        <taxon>Lachnospiraceae</taxon>
        <taxon>Sellimonas</taxon>
    </lineage>
</organism>
<name>A0ABS7L701_9FIRM</name>
<keyword evidence="3 6" id="KW-0812">Transmembrane</keyword>
<feature type="transmembrane region" description="Helical" evidence="6">
    <location>
        <begin position="21"/>
        <end position="40"/>
    </location>
</feature>
<accession>A0ABS7L701</accession>
<evidence type="ECO:0000256" key="3">
    <source>
        <dbReference type="ARBA" id="ARBA00022692"/>
    </source>
</evidence>
<evidence type="ECO:0000256" key="1">
    <source>
        <dbReference type="ARBA" id="ARBA00004651"/>
    </source>
</evidence>
<evidence type="ECO:0000256" key="5">
    <source>
        <dbReference type="ARBA" id="ARBA00023136"/>
    </source>
</evidence>
<feature type="transmembrane region" description="Helical" evidence="6">
    <location>
        <begin position="188"/>
        <end position="209"/>
    </location>
</feature>
<proteinExistence type="predicted"/>
<keyword evidence="2" id="KW-1003">Cell membrane</keyword>